<sequence>MVDTPGSLQVDARRRIGGGASTRQQLRQATGFQGGQFAGPARNPRPAQALGGVLADLRQQPGNQSRPLPHQHDGALVEFGSDRVECLHFVAGRRGNQNGTQLP</sequence>
<organism evidence="2">
    <name type="scientific">bioreactor metagenome</name>
    <dbReference type="NCBI Taxonomy" id="1076179"/>
    <lineage>
        <taxon>unclassified sequences</taxon>
        <taxon>metagenomes</taxon>
        <taxon>ecological metagenomes</taxon>
    </lineage>
</organism>
<comment type="caution">
    <text evidence="2">The sequence shown here is derived from an EMBL/GenBank/DDBJ whole genome shotgun (WGS) entry which is preliminary data.</text>
</comment>
<dbReference type="AlphaFoldDB" id="A0A645I6T9"/>
<dbReference type="EMBL" id="VSSQ01108231">
    <property type="protein sequence ID" value="MPN47047.1"/>
    <property type="molecule type" value="Genomic_DNA"/>
</dbReference>
<gene>
    <name evidence="2" type="ORF">SDC9_194647</name>
</gene>
<feature type="region of interest" description="Disordered" evidence="1">
    <location>
        <begin position="1"/>
        <end position="48"/>
    </location>
</feature>
<proteinExistence type="predicted"/>
<evidence type="ECO:0000313" key="2">
    <source>
        <dbReference type="EMBL" id="MPN47047.1"/>
    </source>
</evidence>
<evidence type="ECO:0000256" key="1">
    <source>
        <dbReference type="SAM" id="MobiDB-lite"/>
    </source>
</evidence>
<accession>A0A645I6T9</accession>
<name>A0A645I6T9_9ZZZZ</name>
<reference evidence="2" key="1">
    <citation type="submission" date="2019-08" db="EMBL/GenBank/DDBJ databases">
        <authorList>
            <person name="Kucharzyk K."/>
            <person name="Murdoch R.W."/>
            <person name="Higgins S."/>
            <person name="Loffler F."/>
        </authorList>
    </citation>
    <scope>NUCLEOTIDE SEQUENCE</scope>
</reference>
<protein>
    <submittedName>
        <fullName evidence="2">Uncharacterized protein</fullName>
    </submittedName>
</protein>